<accession>A0A543EUB1</accession>
<dbReference type="GO" id="GO:0015833">
    <property type="term" value="P:peptide transport"/>
    <property type="evidence" value="ECO:0007669"/>
    <property type="project" value="TreeGrafter"/>
</dbReference>
<dbReference type="PIRSF" id="PIRSF002741">
    <property type="entry name" value="MppA"/>
    <property type="match status" value="1"/>
</dbReference>
<keyword evidence="6" id="KW-0812">Transmembrane</keyword>
<dbReference type="EMBL" id="VFPE01000003">
    <property type="protein sequence ID" value="TQM25167.1"/>
    <property type="molecule type" value="Genomic_DNA"/>
</dbReference>
<evidence type="ECO:0000256" key="7">
    <source>
        <dbReference type="SAM" id="SignalP"/>
    </source>
</evidence>
<evidence type="ECO:0000256" key="2">
    <source>
        <dbReference type="ARBA" id="ARBA00005695"/>
    </source>
</evidence>
<dbReference type="AlphaFoldDB" id="A0A543EUB1"/>
<dbReference type="GO" id="GO:0043190">
    <property type="term" value="C:ATP-binding cassette (ABC) transporter complex"/>
    <property type="evidence" value="ECO:0007669"/>
    <property type="project" value="InterPro"/>
</dbReference>
<comment type="similarity">
    <text evidence="2">Belongs to the bacterial solute-binding protein 5 family.</text>
</comment>
<dbReference type="Pfam" id="PF00496">
    <property type="entry name" value="SBP_bac_5"/>
    <property type="match status" value="1"/>
</dbReference>
<dbReference type="CDD" id="cd00995">
    <property type="entry name" value="PBP2_NikA_DppA_OppA_like"/>
    <property type="match status" value="1"/>
</dbReference>
<evidence type="ECO:0000313" key="9">
    <source>
        <dbReference type="EMBL" id="TQM25167.1"/>
    </source>
</evidence>
<evidence type="ECO:0000256" key="6">
    <source>
        <dbReference type="SAM" id="Phobius"/>
    </source>
</evidence>
<evidence type="ECO:0000256" key="5">
    <source>
        <dbReference type="SAM" id="MobiDB-lite"/>
    </source>
</evidence>
<dbReference type="OrthoDB" id="9764591at2"/>
<feature type="signal peptide" evidence="7">
    <location>
        <begin position="1"/>
        <end position="28"/>
    </location>
</feature>
<evidence type="ECO:0000313" key="10">
    <source>
        <dbReference type="Proteomes" id="UP000320235"/>
    </source>
</evidence>
<keyword evidence="6" id="KW-0472">Membrane</keyword>
<sequence length="621" mass="67457">MRSRHRTHLIRAMSLVAAAALLVAPATAANAAAPTRVHSADPSDSPSSGDDAKTMRIATSGFVDTFNPFVSIYLLPTNLIRYMYENLVQNSDVDGSPTKGLADHWDVTDGGKTWTFTLQDDLEWSDGEPITSADVKYTFDQMMDVPELSVANGSLVSNFDSVEAPDDKTVVINLIEAQAPNPAIEIPIVPEHIWSEISNPAEYANDKDVVGSGPFLLESYKANQFITLKANPTFWDGAPKIDKIQYVYYTNSDAQVQALRSGDVDFVSGLTPTQYDALKDAEGITVHSGIGRRYSSFSINSGLKTVDGRPFGTGNPALQDVEVRQAIRLGTDIDTLLEKVLGGLGDPGTSFIPASYPQWTLPTDDPAVTELAYDPEKAKEKLDADGWTVGDDGIRVKDGQKLSIRLTVDASDPTELSISQYFQPWMKEIGIDVQIVSTDSDTISAVAVSGDYDIYLSGWSIGPDPDYQLGINTCAALPTETDGTGATNQDGWCNAEFDEMYQQQRTELDPAEREKIVHDMLALNFTDTAQITYWFANGLEAYRSDRFTDFRMMPADGGIIANQSGYWGFKDVAPVSAEDGTAPASDGPNVGLIVTGVVIALIVIGGVIYFVVRRRKSSDVE</sequence>
<organism evidence="9 10">
    <name type="scientific">Microbacterium kyungheense</name>
    <dbReference type="NCBI Taxonomy" id="1263636"/>
    <lineage>
        <taxon>Bacteria</taxon>
        <taxon>Bacillati</taxon>
        <taxon>Actinomycetota</taxon>
        <taxon>Actinomycetes</taxon>
        <taxon>Micrococcales</taxon>
        <taxon>Microbacteriaceae</taxon>
        <taxon>Microbacterium</taxon>
    </lineage>
</organism>
<dbReference type="GO" id="GO:0042597">
    <property type="term" value="C:periplasmic space"/>
    <property type="evidence" value="ECO:0007669"/>
    <property type="project" value="UniProtKB-ARBA"/>
</dbReference>
<feature type="compositionally biased region" description="Low complexity" evidence="5">
    <location>
        <begin position="32"/>
        <end position="49"/>
    </location>
</feature>
<name>A0A543EUB1_9MICO</name>
<dbReference type="CDD" id="cd12087">
    <property type="entry name" value="TM_EGFR-like"/>
    <property type="match status" value="1"/>
</dbReference>
<dbReference type="InterPro" id="IPR030678">
    <property type="entry name" value="Peptide/Ni-bd"/>
</dbReference>
<evidence type="ECO:0000259" key="8">
    <source>
        <dbReference type="Pfam" id="PF00496"/>
    </source>
</evidence>
<gene>
    <name evidence="9" type="ORF">FB391_2627</name>
</gene>
<keyword evidence="10" id="KW-1185">Reference proteome</keyword>
<proteinExistence type="inferred from homology"/>
<dbReference type="Gene3D" id="3.10.105.10">
    <property type="entry name" value="Dipeptide-binding Protein, Domain 3"/>
    <property type="match status" value="1"/>
</dbReference>
<feature type="region of interest" description="Disordered" evidence="5">
    <location>
        <begin position="32"/>
        <end position="52"/>
    </location>
</feature>
<feature type="chain" id="PRO_5039455211" evidence="7">
    <location>
        <begin position="29"/>
        <end position="621"/>
    </location>
</feature>
<feature type="transmembrane region" description="Helical" evidence="6">
    <location>
        <begin position="590"/>
        <end position="612"/>
    </location>
</feature>
<comment type="caution">
    <text evidence="9">The sequence shown here is derived from an EMBL/GenBank/DDBJ whole genome shotgun (WGS) entry which is preliminary data.</text>
</comment>
<keyword evidence="3" id="KW-0813">Transport</keyword>
<evidence type="ECO:0000256" key="4">
    <source>
        <dbReference type="ARBA" id="ARBA00022729"/>
    </source>
</evidence>
<dbReference type="InterPro" id="IPR039424">
    <property type="entry name" value="SBP_5"/>
</dbReference>
<dbReference type="PANTHER" id="PTHR30290">
    <property type="entry name" value="PERIPLASMIC BINDING COMPONENT OF ABC TRANSPORTER"/>
    <property type="match status" value="1"/>
</dbReference>
<reference evidence="9 10" key="1">
    <citation type="submission" date="2019-06" db="EMBL/GenBank/DDBJ databases">
        <title>Sequencing the genomes of 1000 actinobacteria strains.</title>
        <authorList>
            <person name="Klenk H.-P."/>
        </authorList>
    </citation>
    <scope>NUCLEOTIDE SEQUENCE [LARGE SCALE GENOMIC DNA]</scope>
    <source>
        <strain evidence="9 10">DSM 105492</strain>
    </source>
</reference>
<comment type="subcellular location">
    <subcellularLocation>
        <location evidence="1">Cell envelope</location>
    </subcellularLocation>
</comment>
<keyword evidence="4 7" id="KW-0732">Signal</keyword>
<feature type="domain" description="Solute-binding protein family 5" evidence="8">
    <location>
        <begin position="98"/>
        <end position="469"/>
    </location>
</feature>
<dbReference type="GO" id="GO:1904680">
    <property type="term" value="F:peptide transmembrane transporter activity"/>
    <property type="evidence" value="ECO:0007669"/>
    <property type="project" value="TreeGrafter"/>
</dbReference>
<dbReference type="PANTHER" id="PTHR30290:SF10">
    <property type="entry name" value="PERIPLASMIC OLIGOPEPTIDE-BINDING PROTEIN-RELATED"/>
    <property type="match status" value="1"/>
</dbReference>
<evidence type="ECO:0000256" key="1">
    <source>
        <dbReference type="ARBA" id="ARBA00004196"/>
    </source>
</evidence>
<evidence type="ECO:0000256" key="3">
    <source>
        <dbReference type="ARBA" id="ARBA00022448"/>
    </source>
</evidence>
<dbReference type="SUPFAM" id="SSF53850">
    <property type="entry name" value="Periplasmic binding protein-like II"/>
    <property type="match status" value="1"/>
</dbReference>
<protein>
    <submittedName>
        <fullName evidence="9">Peptide/nickel transport system substrate-binding protein</fullName>
    </submittedName>
</protein>
<dbReference type="InterPro" id="IPR000914">
    <property type="entry name" value="SBP_5_dom"/>
</dbReference>
<keyword evidence="6" id="KW-1133">Transmembrane helix</keyword>
<dbReference type="Gene3D" id="3.40.190.10">
    <property type="entry name" value="Periplasmic binding protein-like II"/>
    <property type="match status" value="1"/>
</dbReference>
<dbReference type="Proteomes" id="UP000320235">
    <property type="component" value="Unassembled WGS sequence"/>
</dbReference>
<dbReference type="GO" id="GO:0030313">
    <property type="term" value="C:cell envelope"/>
    <property type="evidence" value="ECO:0007669"/>
    <property type="project" value="UniProtKB-SubCell"/>
</dbReference>